<reference evidence="1 2" key="1">
    <citation type="journal article" date="2019" name="Nat. Ecol. Evol.">
        <title>Megaphylogeny resolves global patterns of mushroom evolution.</title>
        <authorList>
            <person name="Varga T."/>
            <person name="Krizsan K."/>
            <person name="Foldi C."/>
            <person name="Dima B."/>
            <person name="Sanchez-Garcia M."/>
            <person name="Sanchez-Ramirez S."/>
            <person name="Szollosi G.J."/>
            <person name="Szarkandi J.G."/>
            <person name="Papp V."/>
            <person name="Albert L."/>
            <person name="Andreopoulos W."/>
            <person name="Angelini C."/>
            <person name="Antonin V."/>
            <person name="Barry K.W."/>
            <person name="Bougher N.L."/>
            <person name="Buchanan P."/>
            <person name="Buyck B."/>
            <person name="Bense V."/>
            <person name="Catcheside P."/>
            <person name="Chovatia M."/>
            <person name="Cooper J."/>
            <person name="Damon W."/>
            <person name="Desjardin D."/>
            <person name="Finy P."/>
            <person name="Geml J."/>
            <person name="Haridas S."/>
            <person name="Hughes K."/>
            <person name="Justo A."/>
            <person name="Karasinski D."/>
            <person name="Kautmanova I."/>
            <person name="Kiss B."/>
            <person name="Kocsube S."/>
            <person name="Kotiranta H."/>
            <person name="LaButti K.M."/>
            <person name="Lechner B.E."/>
            <person name="Liimatainen K."/>
            <person name="Lipzen A."/>
            <person name="Lukacs Z."/>
            <person name="Mihaltcheva S."/>
            <person name="Morgado L.N."/>
            <person name="Niskanen T."/>
            <person name="Noordeloos M.E."/>
            <person name="Ohm R.A."/>
            <person name="Ortiz-Santana B."/>
            <person name="Ovrebo C."/>
            <person name="Racz N."/>
            <person name="Riley R."/>
            <person name="Savchenko A."/>
            <person name="Shiryaev A."/>
            <person name="Soop K."/>
            <person name="Spirin V."/>
            <person name="Szebenyi C."/>
            <person name="Tomsovsky M."/>
            <person name="Tulloss R.E."/>
            <person name="Uehling J."/>
            <person name="Grigoriev I.V."/>
            <person name="Vagvolgyi C."/>
            <person name="Papp T."/>
            <person name="Martin F.M."/>
            <person name="Miettinen O."/>
            <person name="Hibbett D.S."/>
            <person name="Nagy L.G."/>
        </authorList>
    </citation>
    <scope>NUCLEOTIDE SEQUENCE [LARGE SCALE GENOMIC DNA]</scope>
    <source>
        <strain evidence="1 2">FP101781</strain>
    </source>
</reference>
<gene>
    <name evidence="1" type="ORF">FA13DRAFT_1621889</name>
</gene>
<accession>A0A4Y7TTA9</accession>
<keyword evidence="2" id="KW-1185">Reference proteome</keyword>
<organism evidence="1 2">
    <name type="scientific">Coprinellus micaceus</name>
    <name type="common">Glistening ink-cap mushroom</name>
    <name type="synonym">Coprinus micaceus</name>
    <dbReference type="NCBI Taxonomy" id="71717"/>
    <lineage>
        <taxon>Eukaryota</taxon>
        <taxon>Fungi</taxon>
        <taxon>Dikarya</taxon>
        <taxon>Basidiomycota</taxon>
        <taxon>Agaricomycotina</taxon>
        <taxon>Agaricomycetes</taxon>
        <taxon>Agaricomycetidae</taxon>
        <taxon>Agaricales</taxon>
        <taxon>Agaricineae</taxon>
        <taxon>Psathyrellaceae</taxon>
        <taxon>Coprinellus</taxon>
    </lineage>
</organism>
<evidence type="ECO:0000313" key="2">
    <source>
        <dbReference type="Proteomes" id="UP000298030"/>
    </source>
</evidence>
<name>A0A4Y7TTA9_COPMI</name>
<dbReference type="Proteomes" id="UP000298030">
    <property type="component" value="Unassembled WGS sequence"/>
</dbReference>
<proteinExistence type="predicted"/>
<evidence type="ECO:0000313" key="1">
    <source>
        <dbReference type="EMBL" id="TEB37164.1"/>
    </source>
</evidence>
<comment type="caution">
    <text evidence="1">The sequence shown here is derived from an EMBL/GenBank/DDBJ whole genome shotgun (WGS) entry which is preliminary data.</text>
</comment>
<protein>
    <submittedName>
        <fullName evidence="1">Uncharacterized protein</fullName>
    </submittedName>
</protein>
<dbReference type="OrthoDB" id="442460at2759"/>
<sequence>YIFILDSLGSKHPRAVSVLKAYLLAEAQDKKCVDSIAQIQGKFVNVNGHPAVVFVTRNLPNVPGPHSAKQL</sequence>
<feature type="non-terminal residue" evidence="1">
    <location>
        <position position="1"/>
    </location>
</feature>
<dbReference type="EMBL" id="QPFP01000004">
    <property type="protein sequence ID" value="TEB37164.1"/>
    <property type="molecule type" value="Genomic_DNA"/>
</dbReference>
<dbReference type="AlphaFoldDB" id="A0A4Y7TTA9"/>